<reference evidence="1 2" key="1">
    <citation type="journal article" date="2019" name="Genome Biol. Evol.">
        <title>Insights into the evolution of the New World diploid cottons (Gossypium, subgenus Houzingenia) based on genome sequencing.</title>
        <authorList>
            <person name="Grover C.E."/>
            <person name="Arick M.A. 2nd"/>
            <person name="Thrash A."/>
            <person name="Conover J.L."/>
            <person name="Sanders W.S."/>
            <person name="Peterson D.G."/>
            <person name="Frelichowski J.E."/>
            <person name="Scheffler J.A."/>
            <person name="Scheffler B.E."/>
            <person name="Wendel J.F."/>
        </authorList>
    </citation>
    <scope>NUCLEOTIDE SEQUENCE [LARGE SCALE GENOMIC DNA]</scope>
    <source>
        <strain evidence="1">27</strain>
        <tissue evidence="1">Leaf</tissue>
    </source>
</reference>
<comment type="caution">
    <text evidence="1">The sequence shown here is derived from an EMBL/GenBank/DDBJ whole genome shotgun (WGS) entry which is preliminary data.</text>
</comment>
<dbReference type="Proteomes" id="UP000593561">
    <property type="component" value="Unassembled WGS sequence"/>
</dbReference>
<dbReference type="EMBL" id="JABFAC010246131">
    <property type="protein sequence ID" value="MBA0636497.1"/>
    <property type="molecule type" value="Genomic_DNA"/>
</dbReference>
<feature type="non-terminal residue" evidence="1">
    <location>
        <position position="47"/>
    </location>
</feature>
<organism evidence="1 2">
    <name type="scientific">Gossypium davidsonii</name>
    <name type="common">Davidson's cotton</name>
    <name type="synonym">Gossypium klotzschianum subsp. davidsonii</name>
    <dbReference type="NCBI Taxonomy" id="34287"/>
    <lineage>
        <taxon>Eukaryota</taxon>
        <taxon>Viridiplantae</taxon>
        <taxon>Streptophyta</taxon>
        <taxon>Embryophyta</taxon>
        <taxon>Tracheophyta</taxon>
        <taxon>Spermatophyta</taxon>
        <taxon>Magnoliopsida</taxon>
        <taxon>eudicotyledons</taxon>
        <taxon>Gunneridae</taxon>
        <taxon>Pentapetalae</taxon>
        <taxon>rosids</taxon>
        <taxon>malvids</taxon>
        <taxon>Malvales</taxon>
        <taxon>Malvaceae</taxon>
        <taxon>Malvoideae</taxon>
        <taxon>Gossypium</taxon>
    </lineage>
</organism>
<evidence type="ECO:0000313" key="1">
    <source>
        <dbReference type="EMBL" id="MBA0636497.1"/>
    </source>
</evidence>
<protein>
    <submittedName>
        <fullName evidence="1">Uncharacterized protein</fullName>
    </submittedName>
</protein>
<dbReference type="AlphaFoldDB" id="A0A7J8TE96"/>
<sequence length="47" mass="5208">MEPKMLRELSDAGIQHNGLGTDGEVAKLFNKMNTILVPSLMTYSEVK</sequence>
<name>A0A7J8TE96_GOSDV</name>
<evidence type="ECO:0000313" key="2">
    <source>
        <dbReference type="Proteomes" id="UP000593561"/>
    </source>
</evidence>
<keyword evidence="2" id="KW-1185">Reference proteome</keyword>
<gene>
    <name evidence="1" type="ORF">Godav_025760</name>
</gene>
<proteinExistence type="predicted"/>
<accession>A0A7J8TE96</accession>